<dbReference type="PANTHER" id="PTHR10039">
    <property type="entry name" value="AMELOGENIN"/>
    <property type="match status" value="1"/>
</dbReference>
<evidence type="ECO:0000256" key="1">
    <source>
        <dbReference type="ARBA" id="ARBA00022737"/>
    </source>
</evidence>
<dbReference type="EMBL" id="JAGPNK010000010">
    <property type="protein sequence ID" value="KAH7312623.1"/>
    <property type="molecule type" value="Genomic_DNA"/>
</dbReference>
<gene>
    <name evidence="4" type="ORF">B0I35DRAFT_59726</name>
</gene>
<keyword evidence="5" id="KW-1185">Reference proteome</keyword>
<dbReference type="InterPro" id="IPR002110">
    <property type="entry name" value="Ankyrin_rpt"/>
</dbReference>
<dbReference type="SMART" id="SM00248">
    <property type="entry name" value="ANK"/>
    <property type="match status" value="10"/>
</dbReference>
<feature type="compositionally biased region" description="Low complexity" evidence="2">
    <location>
        <begin position="36"/>
        <end position="49"/>
    </location>
</feature>
<dbReference type="SUPFAM" id="SSF48403">
    <property type="entry name" value="Ankyrin repeat"/>
    <property type="match status" value="1"/>
</dbReference>
<dbReference type="InterPro" id="IPR007111">
    <property type="entry name" value="NACHT_NTPase"/>
</dbReference>
<dbReference type="InterPro" id="IPR036770">
    <property type="entry name" value="Ankyrin_rpt-contain_sf"/>
</dbReference>
<dbReference type="Proteomes" id="UP000813444">
    <property type="component" value="Unassembled WGS sequence"/>
</dbReference>
<dbReference type="PROSITE" id="PS50837">
    <property type="entry name" value="NACHT"/>
    <property type="match status" value="1"/>
</dbReference>
<keyword evidence="1" id="KW-0677">Repeat</keyword>
<dbReference type="InterPro" id="IPR027417">
    <property type="entry name" value="P-loop_NTPase"/>
</dbReference>
<accession>A0A8K0SHZ4</accession>
<feature type="domain" description="NACHT" evidence="3">
    <location>
        <begin position="395"/>
        <end position="544"/>
    </location>
</feature>
<evidence type="ECO:0000259" key="3">
    <source>
        <dbReference type="PROSITE" id="PS50837"/>
    </source>
</evidence>
<evidence type="ECO:0000313" key="5">
    <source>
        <dbReference type="Proteomes" id="UP000813444"/>
    </source>
</evidence>
<comment type="caution">
    <text evidence="4">The sequence shown here is derived from an EMBL/GenBank/DDBJ whole genome shotgun (WGS) entry which is preliminary data.</text>
</comment>
<dbReference type="Pfam" id="PF00023">
    <property type="entry name" value="Ank"/>
    <property type="match status" value="1"/>
</dbReference>
<dbReference type="InterPro" id="IPR056884">
    <property type="entry name" value="NPHP3-like_N"/>
</dbReference>
<dbReference type="Gene3D" id="3.40.50.300">
    <property type="entry name" value="P-loop containing nucleotide triphosphate hydrolases"/>
    <property type="match status" value="1"/>
</dbReference>
<sequence length="1321" mass="146035">MRKKIRQQIRDLRSNLPSRPQAAVATWNPTSSQGRASPNASSGTSAASAGHEISGSTEVSNAHAGPIPGDLSASSNCSASNGTPGPDLWKEAMEELKRNCTKDWSWIEDNFPGDALLAVPAGESINQLIDLVGSMIKKSQSESWQQNLKVFGKEVKLNDVASNTITWLNKFIAVGDTAVQYDPAHAALPWALFRFILQSAVAMDERMKASLVVAERASRLVHRCRIYEIMFLEETGELDKELITDLRRRLIELYSMLLQMLASTGRFMQKNRLGSVVDAILDPEHGSKLLQDLDWNEAELDKQANICDARHRFNTNRKLLTLLDLQEPILRTDENVTAMLETLNAGEMASIRRWISTTAYGQHHDLIRTRRVEETGGWVLKTAEFVEWQRCPESSVFWLRGTAGTGKTYCTSRVIDELESTLAKSHTNEGLAFFYSSHAERDRGDCLMVLRSFVRQLSAPAGAQGFLHRDLRELHRRSIERESQWTIALCVEWLTKLVGFYHRTTLVLDALDECPYDQRRELLNTLILLAKPERRVKIFITSRPEGDIRRRLINLPNVEISADRNSEDVAKLVETSLDTSDPSSADYWSDALESDPSLKDEIRNTLIKRHEGMFQWAWLQIQGLRQLGDAMGIRERLGRLPEDLDKTYEEIYQRIERFPSHIRERTLRALKWVFEAEEPLTTRQLLDAVCIDVEAESLSCSHNTTERDLHEWCANLLRLDMHGWQGPTWRASHFSVVEFFRKANVLGDIGCFMASAQLVLFLSLPIGGDEHYANPTQHDDQVGAPSKKLAPHRNFLAEDGLYYRYTTKYWVRHVQKQNQPSVDTSKEPLARLARLLRRFLGLPLRSSPHYRAWLLSNVGGFHMATEWVSKKKMWPCEASVIGASRLGLMHLVGKAWWEDAGNGLLQVTNADNECLLTLAVRSGAVALCEFLLGQGLPVNSCAENMGALLLAAAENLDMAMVNLLLSRGADVHQRPHGRPTVLSAIAGFSRIDTSRSISVALEILDSLLAAGADPNQQADIFGNALIAAAINGNLSMVDRLLAAGADPNQKVGRIGSALAAAASWDDLPMIDRLLAAGADPSQQLQEGELSGSALVVAASRGHIQAVDRLLIAGADPNQQLHACIYGSPLAAAALGGHLYTIHRLLAAGADPNQQLQVGGYGSALAAAAYHCKDSRAEVMETLLKAGADPNRQLDIYPGNALIASALSNAPFRTAKILLNYGAQADVTTGVGLLRTPLIAAAFRGALTTVQLLISSGAQINRIVPGGAFRTALEASQAEVTAQYFPNQFMPSHVWDERELAKAKAETRHWLIQNGALLEGGQ</sequence>
<dbReference type="PANTHER" id="PTHR10039:SF17">
    <property type="entry name" value="FUNGAL STAND N-TERMINAL GOODBYE DOMAIN-CONTAINING PROTEIN-RELATED"/>
    <property type="match status" value="1"/>
</dbReference>
<dbReference type="Pfam" id="PF24883">
    <property type="entry name" value="NPHP3_N"/>
    <property type="match status" value="1"/>
</dbReference>
<dbReference type="SUPFAM" id="SSF52540">
    <property type="entry name" value="P-loop containing nucleoside triphosphate hydrolases"/>
    <property type="match status" value="1"/>
</dbReference>
<evidence type="ECO:0000313" key="4">
    <source>
        <dbReference type="EMBL" id="KAH7312623.1"/>
    </source>
</evidence>
<proteinExistence type="predicted"/>
<dbReference type="Gene3D" id="1.25.40.20">
    <property type="entry name" value="Ankyrin repeat-containing domain"/>
    <property type="match status" value="3"/>
</dbReference>
<dbReference type="OrthoDB" id="7464126at2759"/>
<dbReference type="Pfam" id="PF12796">
    <property type="entry name" value="Ank_2"/>
    <property type="match status" value="2"/>
</dbReference>
<reference evidence="4" key="1">
    <citation type="journal article" date="2021" name="Nat. Commun.">
        <title>Genetic determinants of endophytism in the Arabidopsis root mycobiome.</title>
        <authorList>
            <person name="Mesny F."/>
            <person name="Miyauchi S."/>
            <person name="Thiergart T."/>
            <person name="Pickel B."/>
            <person name="Atanasova L."/>
            <person name="Karlsson M."/>
            <person name="Huettel B."/>
            <person name="Barry K.W."/>
            <person name="Haridas S."/>
            <person name="Chen C."/>
            <person name="Bauer D."/>
            <person name="Andreopoulos W."/>
            <person name="Pangilinan J."/>
            <person name="LaButti K."/>
            <person name="Riley R."/>
            <person name="Lipzen A."/>
            <person name="Clum A."/>
            <person name="Drula E."/>
            <person name="Henrissat B."/>
            <person name="Kohler A."/>
            <person name="Grigoriev I.V."/>
            <person name="Martin F.M."/>
            <person name="Hacquard S."/>
        </authorList>
    </citation>
    <scope>NUCLEOTIDE SEQUENCE</scope>
    <source>
        <strain evidence="4">MPI-CAGE-CH-0235</strain>
    </source>
</reference>
<evidence type="ECO:0000256" key="2">
    <source>
        <dbReference type="SAM" id="MobiDB-lite"/>
    </source>
</evidence>
<name>A0A8K0SHZ4_9HYPO</name>
<feature type="region of interest" description="Disordered" evidence="2">
    <location>
        <begin position="1"/>
        <end position="88"/>
    </location>
</feature>
<protein>
    <recommendedName>
        <fullName evidence="3">NACHT domain-containing protein</fullName>
    </recommendedName>
</protein>
<organism evidence="4 5">
    <name type="scientific">Stachybotrys elegans</name>
    <dbReference type="NCBI Taxonomy" id="80388"/>
    <lineage>
        <taxon>Eukaryota</taxon>
        <taxon>Fungi</taxon>
        <taxon>Dikarya</taxon>
        <taxon>Ascomycota</taxon>
        <taxon>Pezizomycotina</taxon>
        <taxon>Sordariomycetes</taxon>
        <taxon>Hypocreomycetidae</taxon>
        <taxon>Hypocreales</taxon>
        <taxon>Stachybotryaceae</taxon>
        <taxon>Stachybotrys</taxon>
    </lineage>
</organism>
<feature type="compositionally biased region" description="Polar residues" evidence="2">
    <location>
        <begin position="72"/>
        <end position="83"/>
    </location>
</feature>